<dbReference type="InterPro" id="IPR036259">
    <property type="entry name" value="MFS_trans_sf"/>
</dbReference>
<feature type="transmembrane region" description="Helical" evidence="4">
    <location>
        <begin position="196"/>
        <end position="218"/>
    </location>
</feature>
<dbReference type="GO" id="GO:0043252">
    <property type="term" value="P:sodium-independent organic anion transport"/>
    <property type="evidence" value="ECO:0007669"/>
    <property type="project" value="TreeGrafter"/>
</dbReference>
<dbReference type="Gene3D" id="1.20.1250.20">
    <property type="entry name" value="MFS general substrate transporter like domains"/>
    <property type="match status" value="1"/>
</dbReference>
<dbReference type="SUPFAM" id="SSF103473">
    <property type="entry name" value="MFS general substrate transporter"/>
    <property type="match status" value="1"/>
</dbReference>
<keyword evidence="4" id="KW-0812">Transmembrane</keyword>
<feature type="transmembrane region" description="Helical" evidence="4">
    <location>
        <begin position="450"/>
        <end position="469"/>
    </location>
</feature>
<dbReference type="Ensembl" id="ENSPTET00000012864.1">
    <property type="protein sequence ID" value="ENSPTEP00000008433.1"/>
    <property type="gene ID" value="ENSPTEG00000009582.1"/>
</dbReference>
<feature type="region of interest" description="Disordered" evidence="3">
    <location>
        <begin position="636"/>
        <end position="659"/>
    </location>
</feature>
<feature type="transmembrane region" description="Helical" evidence="4">
    <location>
        <begin position="303"/>
        <end position="327"/>
    </location>
</feature>
<feature type="transmembrane region" description="Helical" evidence="4">
    <location>
        <begin position="129"/>
        <end position="149"/>
    </location>
</feature>
<feature type="transmembrane region" description="Helical" evidence="4">
    <location>
        <begin position="548"/>
        <end position="571"/>
    </location>
</feature>
<feature type="region of interest" description="Disordered" evidence="3">
    <location>
        <begin position="1"/>
        <end position="91"/>
    </location>
</feature>
<dbReference type="PANTHER" id="PTHR11388:SF142">
    <property type="entry name" value="SOLUTE CARRIER ORGANIC ANION TRANSPORTER FAMILY MEMBER 5A1"/>
    <property type="match status" value="1"/>
</dbReference>
<dbReference type="PANTHER" id="PTHR11388">
    <property type="entry name" value="ORGANIC ANION TRANSPORTER"/>
    <property type="match status" value="1"/>
</dbReference>
<feature type="transmembrane region" description="Helical" evidence="4">
    <location>
        <begin position="169"/>
        <end position="189"/>
    </location>
</feature>
<evidence type="ECO:0000313" key="5">
    <source>
        <dbReference type="Ensembl" id="ENSPTEP00000008433.1"/>
    </source>
</evidence>
<name>A0A8C9GSU1_9PRIM</name>
<feature type="transmembrane region" description="Helical" evidence="4">
    <location>
        <begin position="347"/>
        <end position="368"/>
    </location>
</feature>
<dbReference type="AlphaFoldDB" id="A0A8C9GSU1"/>
<feature type="compositionally biased region" description="Polar residues" evidence="3">
    <location>
        <begin position="40"/>
        <end position="54"/>
    </location>
</feature>
<reference evidence="5" key="2">
    <citation type="submission" date="2025-09" db="UniProtKB">
        <authorList>
            <consortium name="Ensembl"/>
        </authorList>
    </citation>
    <scope>IDENTIFICATION</scope>
</reference>
<keyword evidence="4" id="KW-1133">Transmembrane helix</keyword>
<sequence>MDEGTGLEPGPGEQLEAPATAGAVQERGEPETFRSKSLPVLSSASCRPSLSPTSEDAKPAFGCADSSGHEELKQGPNQLAPSPSAPSTSAGLGDCNHRVDLSKTFSVSSALATLQERRCLYVVLTDSRCFLVCMCFLTFIQALMVSGYLSSVITTIERRYSLKSSESGLLVSCFDIGNLVVVVFVSYFGGRGRRPLWLAVGGLLIAFGAALFALPHFISPPYQIQELNASAPNDGLCQGGNSTATLEPPACPKDSGGNNHWVYVALFICAQILIGMGSTPIYTLGPTYLDDNVKKENSSLYLAIMYVMGALGPAVGYLLGGLLIGFYVDPRNPVHLDQNDPRFIGNWWSGFLLCAIAMFLVIFPMFAFPKKLPPRHKKKKKKKFSVDAVSDDDVLKEKSNNSEQVDRKVSSMGFGKDVRGVIIVPSAGVGIVLGGYIIKKLKLGARESAKLAMICSGVSLLCFSTLFIVGCESINLGGINIPYTTGSVEDEERPFALGMQFVLLRTLAYIPTPIYFGAVIDTTCMLWQQECGVQGSCWEYNVTSFRFVYFGLAAGLKFVGFIFIFLAWYSIKYKEDGLQRRRWREFPLSTVSERVGHPDSARTRSCPAFSTQGEFHEETGLQKGIQCAAQTYPGPFPEAISSAADPGLEESPVALEPPS</sequence>
<dbReference type="Proteomes" id="UP000694416">
    <property type="component" value="Unplaced"/>
</dbReference>
<dbReference type="GO" id="GO:0015347">
    <property type="term" value="F:sodium-independent organic anion transmembrane transporter activity"/>
    <property type="evidence" value="ECO:0007669"/>
    <property type="project" value="TreeGrafter"/>
</dbReference>
<protein>
    <submittedName>
        <fullName evidence="5">Solute carrier organic anion transporter family member 5A1</fullName>
    </submittedName>
</protein>
<comment type="subcellular location">
    <subcellularLocation>
        <location evidence="1">Membrane</location>
        <topology evidence="1">Multi-pass membrane protein</topology>
    </subcellularLocation>
</comment>
<dbReference type="InterPro" id="IPR004156">
    <property type="entry name" value="OATP"/>
</dbReference>
<dbReference type="FunFam" id="1.20.1250.20:FF:000977">
    <property type="entry name" value="Solute carrier organic anion transporter family, member 5A1"/>
    <property type="match status" value="1"/>
</dbReference>
<evidence type="ECO:0000256" key="2">
    <source>
        <dbReference type="ARBA" id="ARBA00023157"/>
    </source>
</evidence>
<evidence type="ECO:0000256" key="4">
    <source>
        <dbReference type="SAM" id="Phobius"/>
    </source>
</evidence>
<dbReference type="GO" id="GO:0016323">
    <property type="term" value="C:basolateral plasma membrane"/>
    <property type="evidence" value="ECO:0007669"/>
    <property type="project" value="TreeGrafter"/>
</dbReference>
<keyword evidence="2" id="KW-1015">Disulfide bond</keyword>
<keyword evidence="6" id="KW-1185">Reference proteome</keyword>
<feature type="transmembrane region" description="Helical" evidence="4">
    <location>
        <begin position="261"/>
        <end position="282"/>
    </location>
</feature>
<feature type="compositionally biased region" description="Low complexity" evidence="3">
    <location>
        <begin position="80"/>
        <end position="90"/>
    </location>
</feature>
<evidence type="ECO:0000256" key="3">
    <source>
        <dbReference type="SAM" id="MobiDB-lite"/>
    </source>
</evidence>
<proteinExistence type="predicted"/>
<gene>
    <name evidence="5" type="primary">SLCO5A1</name>
</gene>
<evidence type="ECO:0000313" key="6">
    <source>
        <dbReference type="Proteomes" id="UP000694416"/>
    </source>
</evidence>
<reference evidence="5" key="1">
    <citation type="submission" date="2025-08" db="UniProtKB">
        <authorList>
            <consortium name="Ensembl"/>
        </authorList>
    </citation>
    <scope>IDENTIFICATION</scope>
</reference>
<organism evidence="5 6">
    <name type="scientific">Piliocolobus tephrosceles</name>
    <name type="common">Ugandan red Colobus</name>
    <dbReference type="NCBI Taxonomy" id="591936"/>
    <lineage>
        <taxon>Eukaryota</taxon>
        <taxon>Metazoa</taxon>
        <taxon>Chordata</taxon>
        <taxon>Craniata</taxon>
        <taxon>Vertebrata</taxon>
        <taxon>Euteleostomi</taxon>
        <taxon>Mammalia</taxon>
        <taxon>Eutheria</taxon>
        <taxon>Euarchontoglires</taxon>
        <taxon>Primates</taxon>
        <taxon>Haplorrhini</taxon>
        <taxon>Catarrhini</taxon>
        <taxon>Cercopithecidae</taxon>
        <taxon>Colobinae</taxon>
        <taxon>Piliocolobus</taxon>
    </lineage>
</organism>
<evidence type="ECO:0000256" key="1">
    <source>
        <dbReference type="ARBA" id="ARBA00004141"/>
    </source>
</evidence>
<dbReference type="Pfam" id="PF03137">
    <property type="entry name" value="OATP"/>
    <property type="match status" value="3"/>
</dbReference>
<accession>A0A8C9GSU1</accession>
<feature type="transmembrane region" description="Helical" evidence="4">
    <location>
        <begin position="507"/>
        <end position="528"/>
    </location>
</feature>
<feature type="transmembrane region" description="Helical" evidence="4">
    <location>
        <begin position="418"/>
        <end position="438"/>
    </location>
</feature>
<keyword evidence="4" id="KW-0472">Membrane</keyword>